<sequence>MRTCDWLLKPAGRIEASPRTVAEALTWLAERYKAAEPSFLHPADEAHIGLDHRLRNAEESLTGGVDVQWGIWLTAGRFLTLNTTSCTPNRHAPHPCPNI</sequence>
<protein>
    <submittedName>
        <fullName evidence="1">Uncharacterized protein</fullName>
    </submittedName>
</protein>
<evidence type="ECO:0000313" key="1">
    <source>
        <dbReference type="EMBL" id="MFC4531432.1"/>
    </source>
</evidence>
<dbReference type="Proteomes" id="UP001596004">
    <property type="component" value="Unassembled WGS sequence"/>
</dbReference>
<proteinExistence type="predicted"/>
<evidence type="ECO:0000313" key="2">
    <source>
        <dbReference type="Proteomes" id="UP001596004"/>
    </source>
</evidence>
<dbReference type="EMBL" id="JBHSFP010000006">
    <property type="protein sequence ID" value="MFC4531432.1"/>
    <property type="molecule type" value="Genomic_DNA"/>
</dbReference>
<accession>A0ABV9CFJ7</accession>
<keyword evidence="2" id="KW-1185">Reference proteome</keyword>
<organism evidence="1 2">
    <name type="scientific">Sphaerisporangium dianthi</name>
    <dbReference type="NCBI Taxonomy" id="1436120"/>
    <lineage>
        <taxon>Bacteria</taxon>
        <taxon>Bacillati</taxon>
        <taxon>Actinomycetota</taxon>
        <taxon>Actinomycetes</taxon>
        <taxon>Streptosporangiales</taxon>
        <taxon>Streptosporangiaceae</taxon>
        <taxon>Sphaerisporangium</taxon>
    </lineage>
</organism>
<dbReference type="RefSeq" id="WP_380840046.1">
    <property type="nucleotide sequence ID" value="NZ_JBHSFP010000006.1"/>
</dbReference>
<name>A0ABV9CFJ7_9ACTN</name>
<reference evidence="2" key="1">
    <citation type="journal article" date="2019" name="Int. J. Syst. Evol. Microbiol.">
        <title>The Global Catalogue of Microorganisms (GCM) 10K type strain sequencing project: providing services to taxonomists for standard genome sequencing and annotation.</title>
        <authorList>
            <consortium name="The Broad Institute Genomics Platform"/>
            <consortium name="The Broad Institute Genome Sequencing Center for Infectious Disease"/>
            <person name="Wu L."/>
            <person name="Ma J."/>
        </authorList>
    </citation>
    <scope>NUCLEOTIDE SEQUENCE [LARGE SCALE GENOMIC DNA]</scope>
    <source>
        <strain evidence="2">CGMCC 4.7132</strain>
    </source>
</reference>
<gene>
    <name evidence="1" type="ORF">ACFO60_11710</name>
</gene>
<comment type="caution">
    <text evidence="1">The sequence shown here is derived from an EMBL/GenBank/DDBJ whole genome shotgun (WGS) entry which is preliminary data.</text>
</comment>